<feature type="binding site" evidence="12 14">
    <location>
        <position position="323"/>
    </location>
    <ligand>
        <name>ATP</name>
        <dbReference type="ChEBI" id="CHEBI:30616"/>
    </ligand>
</feature>
<feature type="modified residue" description="Phosphoserine" evidence="12">
    <location>
        <position position="183"/>
    </location>
</feature>
<keyword evidence="17" id="KW-1185">Reference proteome</keyword>
<feature type="binding site" evidence="12 13">
    <location>
        <begin position="21"/>
        <end position="23"/>
    </location>
    <ligand>
        <name>substrate</name>
    </ligand>
</feature>
<dbReference type="InterPro" id="IPR015911">
    <property type="entry name" value="Phosphoglycerate_kinase_CS"/>
</dbReference>
<feature type="binding site" evidence="12">
    <location>
        <position position="118"/>
    </location>
    <ligand>
        <name>substrate</name>
    </ligand>
</feature>
<dbReference type="OrthoDB" id="9808460at2"/>
<comment type="catalytic activity">
    <reaction evidence="1 12 15">
        <text>(2R)-3-phosphoglycerate + ATP = (2R)-3-phospho-glyceroyl phosphate + ADP</text>
        <dbReference type="Rhea" id="RHEA:14801"/>
        <dbReference type="ChEBI" id="CHEBI:30616"/>
        <dbReference type="ChEBI" id="CHEBI:57604"/>
        <dbReference type="ChEBI" id="CHEBI:58272"/>
        <dbReference type="ChEBI" id="CHEBI:456216"/>
        <dbReference type="EC" id="2.7.2.3"/>
    </reaction>
</comment>
<dbReference type="AlphaFoldDB" id="A0A1G8YS59"/>
<evidence type="ECO:0000313" key="16">
    <source>
        <dbReference type="EMBL" id="SDK05689.1"/>
    </source>
</evidence>
<comment type="caution">
    <text evidence="12">Lacks conserved residue(s) required for the propagation of feature annotation.</text>
</comment>
<comment type="similarity">
    <text evidence="3 12 15">Belongs to the phosphoglycerate kinase family.</text>
</comment>
<feature type="binding site" evidence="12">
    <location>
        <position position="36"/>
    </location>
    <ligand>
        <name>substrate</name>
    </ligand>
</feature>
<dbReference type="EMBL" id="FNFL01000002">
    <property type="protein sequence ID" value="SDK05689.1"/>
    <property type="molecule type" value="Genomic_DNA"/>
</dbReference>
<organism evidence="16 17">
    <name type="scientific">Sediminibacillus albus</name>
    <dbReference type="NCBI Taxonomy" id="407036"/>
    <lineage>
        <taxon>Bacteria</taxon>
        <taxon>Bacillati</taxon>
        <taxon>Bacillota</taxon>
        <taxon>Bacilli</taxon>
        <taxon>Bacillales</taxon>
        <taxon>Bacillaceae</taxon>
        <taxon>Sediminibacillus</taxon>
    </lineage>
</organism>
<feature type="binding site" evidence="13">
    <location>
        <position position="118"/>
    </location>
    <ligand>
        <name>(2R)-3-phosphoglycerate</name>
        <dbReference type="ChEBI" id="CHEBI:58272"/>
    </ligand>
</feature>
<protein>
    <recommendedName>
        <fullName evidence="6 12">Phosphoglycerate kinase</fullName>
        <ecNumber evidence="5 12">2.7.2.3</ecNumber>
    </recommendedName>
</protein>
<dbReference type="InterPro" id="IPR015824">
    <property type="entry name" value="Phosphoglycerate_kinase_N"/>
</dbReference>
<dbReference type="PIRSF" id="PIRSF000724">
    <property type="entry name" value="Pgk"/>
    <property type="match status" value="1"/>
</dbReference>
<dbReference type="GO" id="GO:0004618">
    <property type="term" value="F:phosphoglycerate kinase activity"/>
    <property type="evidence" value="ECO:0007669"/>
    <property type="project" value="UniProtKB-UniRule"/>
</dbReference>
<evidence type="ECO:0000256" key="5">
    <source>
        <dbReference type="ARBA" id="ARBA00013061"/>
    </source>
</evidence>
<dbReference type="GO" id="GO:0043531">
    <property type="term" value="F:ADP binding"/>
    <property type="evidence" value="ECO:0007669"/>
    <property type="project" value="TreeGrafter"/>
</dbReference>
<feature type="binding site" evidence="13">
    <location>
        <position position="151"/>
    </location>
    <ligand>
        <name>(2R)-3-phosphoglycerate</name>
        <dbReference type="ChEBI" id="CHEBI:58272"/>
    </ligand>
</feature>
<evidence type="ECO:0000256" key="7">
    <source>
        <dbReference type="ARBA" id="ARBA00022679"/>
    </source>
</evidence>
<name>A0A1G8YS59_9BACI</name>
<keyword evidence="12" id="KW-0963">Cytoplasm</keyword>
<dbReference type="GO" id="GO:0006094">
    <property type="term" value="P:gluconeogenesis"/>
    <property type="evidence" value="ECO:0007669"/>
    <property type="project" value="TreeGrafter"/>
</dbReference>
<dbReference type="GO" id="GO:0006096">
    <property type="term" value="P:glycolytic process"/>
    <property type="evidence" value="ECO:0007669"/>
    <property type="project" value="UniProtKB-UniRule"/>
</dbReference>
<dbReference type="GO" id="GO:0005524">
    <property type="term" value="F:ATP binding"/>
    <property type="evidence" value="ECO:0007669"/>
    <property type="project" value="UniProtKB-KW"/>
</dbReference>
<evidence type="ECO:0000256" key="2">
    <source>
        <dbReference type="ARBA" id="ARBA00004838"/>
    </source>
</evidence>
<feature type="binding site" evidence="12 13">
    <location>
        <begin position="59"/>
        <end position="62"/>
    </location>
    <ligand>
        <name>substrate</name>
    </ligand>
</feature>
<keyword evidence="7 12" id="KW-0808">Transferase</keyword>
<evidence type="ECO:0000256" key="14">
    <source>
        <dbReference type="PIRSR" id="PIRSR000724-2"/>
    </source>
</evidence>
<evidence type="ECO:0000256" key="1">
    <source>
        <dbReference type="ARBA" id="ARBA00000642"/>
    </source>
</evidence>
<sequence>MNKKTIADLEVKGKKVFCRVDFNVPMSNGEVSDDTRIRAALPTIQKLVEKGAQVILASHLGRPKGEVAEDLRLDAVAKRLSDLLGQIVTKTDEVYGEEVNRALAEMADGDVLLIENVRFHPGEENNDPELAKEFANMADVYVNDAFGAAHRAHASTAGIAEHLPAAVGLLMEKELDVLGKALSDPERPFTAIIGGAKVKDKIGVIDHLLDKVDHLIIGGGLAYTFIKARGYEIGKSLLEEDKLDLAKQFMKKAEDNGVDMIMPVDVIVSDDFSNDANTKEVDIENIPADWEALDIGPKTREKYRSIIADSQLVIWNGPMGVFELETFANGTKAVAKAMAETEGYTVIGGGDSAAAVEKFGYADQMDHVSTGGGASLEFMEGKILPGVDALSDK</sequence>
<dbReference type="RefSeq" id="WP_093213191.1">
    <property type="nucleotide sequence ID" value="NZ_FNFL01000002.1"/>
</dbReference>
<keyword evidence="11 12" id="KW-0324">Glycolysis</keyword>
<feature type="modified residue" description="Phosphothreonine" evidence="12">
    <location>
        <position position="299"/>
    </location>
</feature>
<feature type="binding site" evidence="12">
    <location>
        <position position="151"/>
    </location>
    <ligand>
        <name>substrate</name>
    </ligand>
</feature>
<gene>
    <name evidence="12" type="primary">pgk</name>
    <name evidence="16" type="ORF">SAMN05216243_1800</name>
</gene>
<dbReference type="PANTHER" id="PTHR11406:SF23">
    <property type="entry name" value="PHOSPHOGLYCERATE KINASE 1, CHLOROPLASTIC-RELATED"/>
    <property type="match status" value="1"/>
</dbReference>
<dbReference type="InterPro" id="IPR001576">
    <property type="entry name" value="Phosphoglycerate_kinase"/>
</dbReference>
<keyword evidence="10 12" id="KW-0067">ATP-binding</keyword>
<dbReference type="FunFam" id="3.40.50.1260:FF:000003">
    <property type="entry name" value="Phosphoglycerate kinase"/>
    <property type="match status" value="1"/>
</dbReference>
<dbReference type="CDD" id="cd00318">
    <property type="entry name" value="Phosphoglycerate_kinase"/>
    <property type="match status" value="1"/>
</dbReference>
<dbReference type="EC" id="2.7.2.3" evidence="5 12"/>
<dbReference type="FunFam" id="3.40.50.1260:FF:000006">
    <property type="entry name" value="Phosphoglycerate kinase"/>
    <property type="match status" value="1"/>
</dbReference>
<evidence type="ECO:0000256" key="10">
    <source>
        <dbReference type="ARBA" id="ARBA00022840"/>
    </source>
</evidence>
<keyword evidence="9 12" id="KW-0418">Kinase</keyword>
<evidence type="ECO:0000256" key="3">
    <source>
        <dbReference type="ARBA" id="ARBA00008982"/>
    </source>
</evidence>
<feature type="binding site" evidence="13">
    <location>
        <position position="36"/>
    </location>
    <ligand>
        <name>(2R)-3-phosphoglycerate</name>
        <dbReference type="ChEBI" id="CHEBI:58272"/>
    </ligand>
</feature>
<evidence type="ECO:0000256" key="12">
    <source>
        <dbReference type="HAMAP-Rule" id="MF_00145"/>
    </source>
</evidence>
<evidence type="ECO:0000256" key="8">
    <source>
        <dbReference type="ARBA" id="ARBA00022741"/>
    </source>
</evidence>
<evidence type="ECO:0000256" key="9">
    <source>
        <dbReference type="ARBA" id="ARBA00022777"/>
    </source>
</evidence>
<keyword evidence="8 12" id="KW-0547">Nucleotide-binding</keyword>
<evidence type="ECO:0000256" key="13">
    <source>
        <dbReference type="PIRSR" id="PIRSR000724-1"/>
    </source>
</evidence>
<feature type="binding site" evidence="12 14">
    <location>
        <position position="201"/>
    </location>
    <ligand>
        <name>ATP</name>
        <dbReference type="ChEBI" id="CHEBI:30616"/>
    </ligand>
</feature>
<dbReference type="PROSITE" id="PS00111">
    <property type="entry name" value="PGLYCERATE_KINASE"/>
    <property type="match status" value="1"/>
</dbReference>
<dbReference type="Proteomes" id="UP000198694">
    <property type="component" value="Unassembled WGS sequence"/>
</dbReference>
<comment type="subunit">
    <text evidence="4 12">Monomer.</text>
</comment>
<dbReference type="STRING" id="407036.SAMN05216243_1800"/>
<dbReference type="Pfam" id="PF00162">
    <property type="entry name" value="PGK"/>
    <property type="match status" value="1"/>
</dbReference>
<dbReference type="PANTHER" id="PTHR11406">
    <property type="entry name" value="PHOSPHOGLYCERATE KINASE"/>
    <property type="match status" value="1"/>
</dbReference>
<evidence type="ECO:0000313" key="17">
    <source>
        <dbReference type="Proteomes" id="UP000198694"/>
    </source>
</evidence>
<reference evidence="16 17" key="1">
    <citation type="submission" date="2016-10" db="EMBL/GenBank/DDBJ databases">
        <authorList>
            <person name="de Groot N.N."/>
        </authorList>
    </citation>
    <scope>NUCLEOTIDE SEQUENCE [LARGE SCALE GENOMIC DNA]</scope>
    <source>
        <strain evidence="16 17">CGMCC 1.6502</strain>
    </source>
</reference>
<evidence type="ECO:0000256" key="4">
    <source>
        <dbReference type="ARBA" id="ARBA00011245"/>
    </source>
</evidence>
<dbReference type="GO" id="GO:0005829">
    <property type="term" value="C:cytosol"/>
    <property type="evidence" value="ECO:0007669"/>
    <property type="project" value="TreeGrafter"/>
</dbReference>
<evidence type="ECO:0000256" key="11">
    <source>
        <dbReference type="ARBA" id="ARBA00023152"/>
    </source>
</evidence>
<comment type="pathway">
    <text evidence="2 12">Carbohydrate degradation; glycolysis; pyruvate from D-glyceraldehyde 3-phosphate: step 2/5.</text>
</comment>
<feature type="binding site" evidence="12 14">
    <location>
        <begin position="349"/>
        <end position="352"/>
    </location>
    <ligand>
        <name>ATP</name>
        <dbReference type="ChEBI" id="CHEBI:30616"/>
    </ligand>
</feature>
<evidence type="ECO:0000256" key="6">
    <source>
        <dbReference type="ARBA" id="ARBA00016471"/>
    </source>
</evidence>
<evidence type="ECO:0000256" key="15">
    <source>
        <dbReference type="RuleBase" id="RU000532"/>
    </source>
</evidence>
<accession>A0A1G8YS59</accession>
<comment type="subcellular location">
    <subcellularLocation>
        <location evidence="12">Cytoplasm</location>
    </subcellularLocation>
</comment>
<proteinExistence type="inferred from homology"/>
<keyword evidence="12" id="KW-0597">Phosphoprotein</keyword>
<dbReference type="SUPFAM" id="SSF53748">
    <property type="entry name" value="Phosphoglycerate kinase"/>
    <property type="match status" value="1"/>
</dbReference>
<dbReference type="InterPro" id="IPR036043">
    <property type="entry name" value="Phosphoglycerate_kinase_sf"/>
</dbReference>
<dbReference type="UniPathway" id="UPA00109">
    <property type="reaction ID" value="UER00185"/>
</dbReference>
<dbReference type="Gene3D" id="3.40.50.1260">
    <property type="entry name" value="Phosphoglycerate kinase, N-terminal domain"/>
    <property type="match status" value="2"/>
</dbReference>
<dbReference type="PRINTS" id="PR00477">
    <property type="entry name" value="PHGLYCKINASE"/>
</dbReference>
<dbReference type="HAMAP" id="MF_00145">
    <property type="entry name" value="Phosphoglyc_kinase"/>
    <property type="match status" value="1"/>
</dbReference>